<name>A0A839Z0H0_9SPHN</name>
<evidence type="ECO:0000256" key="13">
    <source>
        <dbReference type="RuleBase" id="RU003785"/>
    </source>
</evidence>
<sequence length="310" mass="33565">MAKFYPPLALIAGPTASGKSALAILLAQEANGVIINADSAQIYSDLDVVAARPSPDELAAAPHRLYGVRDGARPCSAADWAALARVEVDEAHEKGLLPILVGGTGLYLRTLLEGIAPVPDIDPDIRASIRSRDAAANHADLAKEDPDAARRLHPGDSLRVARALEVVRSTGKPLSYWQAHKEGGIGDKVGLSPLILLPPREELFELCDRRFECMVEEGALDEVEALLARHLDPSLPVMRAIGVPEIAAYLAGETSREEMIAAGQLSTRQYAKRQYTWFRRQPPGDWPRFEHFPRPGEGAEEAVALLRSGL</sequence>
<dbReference type="PANTHER" id="PTHR11088:SF60">
    <property type="entry name" value="TRNA DIMETHYLALLYLTRANSFERASE"/>
    <property type="match status" value="1"/>
</dbReference>
<comment type="similarity">
    <text evidence="3 10 13">Belongs to the IPP transferase family.</text>
</comment>
<organism evidence="14 15">
    <name type="scientific">Sphingomicrobium lutaoense</name>
    <dbReference type="NCBI Taxonomy" id="515949"/>
    <lineage>
        <taxon>Bacteria</taxon>
        <taxon>Pseudomonadati</taxon>
        <taxon>Pseudomonadota</taxon>
        <taxon>Alphaproteobacteria</taxon>
        <taxon>Sphingomonadales</taxon>
        <taxon>Sphingomonadaceae</taxon>
        <taxon>Sphingomicrobium</taxon>
    </lineage>
</organism>
<keyword evidence="4 10" id="KW-0808">Transferase</keyword>
<dbReference type="GO" id="GO:0005524">
    <property type="term" value="F:ATP binding"/>
    <property type="evidence" value="ECO:0007669"/>
    <property type="project" value="UniProtKB-UniRule"/>
</dbReference>
<evidence type="ECO:0000256" key="4">
    <source>
        <dbReference type="ARBA" id="ARBA00022679"/>
    </source>
</evidence>
<feature type="binding site" evidence="10">
    <location>
        <begin position="13"/>
        <end position="20"/>
    </location>
    <ligand>
        <name>ATP</name>
        <dbReference type="ChEBI" id="CHEBI:30616"/>
    </ligand>
</feature>
<dbReference type="Proteomes" id="UP000578569">
    <property type="component" value="Unassembled WGS sequence"/>
</dbReference>
<comment type="cofactor">
    <cofactor evidence="1 10">
        <name>Mg(2+)</name>
        <dbReference type="ChEBI" id="CHEBI:18420"/>
    </cofactor>
</comment>
<evidence type="ECO:0000313" key="14">
    <source>
        <dbReference type="EMBL" id="MBB3763547.1"/>
    </source>
</evidence>
<dbReference type="AlphaFoldDB" id="A0A839Z0H0"/>
<evidence type="ECO:0000313" key="15">
    <source>
        <dbReference type="Proteomes" id="UP000578569"/>
    </source>
</evidence>
<dbReference type="Pfam" id="PF01715">
    <property type="entry name" value="IPPT"/>
    <property type="match status" value="1"/>
</dbReference>
<accession>A0A839Z0H0</accession>
<evidence type="ECO:0000256" key="8">
    <source>
        <dbReference type="ARBA" id="ARBA00022842"/>
    </source>
</evidence>
<evidence type="ECO:0000256" key="1">
    <source>
        <dbReference type="ARBA" id="ARBA00001946"/>
    </source>
</evidence>
<evidence type="ECO:0000256" key="6">
    <source>
        <dbReference type="ARBA" id="ARBA00022741"/>
    </source>
</evidence>
<dbReference type="InterPro" id="IPR018022">
    <property type="entry name" value="IPT"/>
</dbReference>
<evidence type="ECO:0000256" key="10">
    <source>
        <dbReference type="HAMAP-Rule" id="MF_00185"/>
    </source>
</evidence>
<evidence type="ECO:0000256" key="5">
    <source>
        <dbReference type="ARBA" id="ARBA00022694"/>
    </source>
</evidence>
<feature type="site" description="Interaction with substrate tRNA" evidence="10">
    <location>
        <position position="104"/>
    </location>
</feature>
<evidence type="ECO:0000256" key="11">
    <source>
        <dbReference type="RuleBase" id="RU003783"/>
    </source>
</evidence>
<dbReference type="PANTHER" id="PTHR11088">
    <property type="entry name" value="TRNA DIMETHYLALLYLTRANSFERASE"/>
    <property type="match status" value="1"/>
</dbReference>
<dbReference type="HAMAP" id="MF_00185">
    <property type="entry name" value="IPP_trans"/>
    <property type="match status" value="1"/>
</dbReference>
<dbReference type="NCBIfam" id="TIGR00174">
    <property type="entry name" value="miaA"/>
    <property type="match status" value="1"/>
</dbReference>
<keyword evidence="8 10" id="KW-0460">Magnesium</keyword>
<dbReference type="InterPro" id="IPR039657">
    <property type="entry name" value="Dimethylallyltransferase"/>
</dbReference>
<comment type="catalytic activity">
    <reaction evidence="9 10 11">
        <text>adenosine(37) in tRNA + dimethylallyl diphosphate = N(6)-dimethylallyladenosine(37) in tRNA + diphosphate</text>
        <dbReference type="Rhea" id="RHEA:26482"/>
        <dbReference type="Rhea" id="RHEA-COMP:10162"/>
        <dbReference type="Rhea" id="RHEA-COMP:10375"/>
        <dbReference type="ChEBI" id="CHEBI:33019"/>
        <dbReference type="ChEBI" id="CHEBI:57623"/>
        <dbReference type="ChEBI" id="CHEBI:74411"/>
        <dbReference type="ChEBI" id="CHEBI:74415"/>
        <dbReference type="EC" id="2.5.1.75"/>
    </reaction>
</comment>
<evidence type="ECO:0000256" key="9">
    <source>
        <dbReference type="ARBA" id="ARBA00049563"/>
    </source>
</evidence>
<feature type="site" description="Interaction with substrate tRNA" evidence="10">
    <location>
        <position position="126"/>
    </location>
</feature>
<comment type="subunit">
    <text evidence="10">Monomer.</text>
</comment>
<evidence type="ECO:0000256" key="3">
    <source>
        <dbReference type="ARBA" id="ARBA00005842"/>
    </source>
</evidence>
<keyword evidence="7 10" id="KW-0067">ATP-binding</keyword>
<keyword evidence="15" id="KW-1185">Reference proteome</keyword>
<keyword evidence="6 10" id="KW-0547">Nucleotide-binding</keyword>
<feature type="binding site" evidence="10">
    <location>
        <begin position="15"/>
        <end position="20"/>
    </location>
    <ligand>
        <name>substrate</name>
    </ligand>
</feature>
<feature type="region of interest" description="Interaction with substrate tRNA" evidence="10">
    <location>
        <begin position="38"/>
        <end position="41"/>
    </location>
</feature>
<dbReference type="EMBL" id="JACICF010000001">
    <property type="protein sequence ID" value="MBB3763547.1"/>
    <property type="molecule type" value="Genomic_DNA"/>
</dbReference>
<dbReference type="InterPro" id="IPR027417">
    <property type="entry name" value="P-loop_NTPase"/>
</dbReference>
<evidence type="ECO:0000256" key="7">
    <source>
        <dbReference type="ARBA" id="ARBA00022840"/>
    </source>
</evidence>
<dbReference type="SUPFAM" id="SSF52540">
    <property type="entry name" value="P-loop containing nucleoside triphosphate hydrolases"/>
    <property type="match status" value="1"/>
</dbReference>
<reference evidence="14 15" key="1">
    <citation type="submission" date="2020-08" db="EMBL/GenBank/DDBJ databases">
        <title>Genomic Encyclopedia of Type Strains, Phase IV (KMG-IV): sequencing the most valuable type-strain genomes for metagenomic binning, comparative biology and taxonomic classification.</title>
        <authorList>
            <person name="Goeker M."/>
        </authorList>
    </citation>
    <scope>NUCLEOTIDE SEQUENCE [LARGE SCALE GENOMIC DNA]</scope>
    <source>
        <strain evidence="14 15">DSM 24194</strain>
    </source>
</reference>
<protein>
    <recommendedName>
        <fullName evidence="10">tRNA dimethylallyltransferase</fullName>
        <ecNumber evidence="10">2.5.1.75</ecNumber>
    </recommendedName>
    <alternativeName>
        <fullName evidence="10">Dimethylallyl diphosphate:tRNA dimethylallyltransferase</fullName>
        <shortName evidence="10">DMAPP:tRNA dimethylallyltransferase</shortName>
        <shortName evidence="10">DMATase</shortName>
    </alternativeName>
    <alternativeName>
        <fullName evidence="10">Isopentenyl-diphosphate:tRNA isopentenyltransferase</fullName>
        <shortName evidence="10">IPP transferase</shortName>
        <shortName evidence="10">IPPT</shortName>
        <shortName evidence="10">IPTase</shortName>
    </alternativeName>
</protein>
<evidence type="ECO:0000256" key="2">
    <source>
        <dbReference type="ARBA" id="ARBA00003213"/>
    </source>
</evidence>
<dbReference type="GO" id="GO:0006400">
    <property type="term" value="P:tRNA modification"/>
    <property type="evidence" value="ECO:0007669"/>
    <property type="project" value="TreeGrafter"/>
</dbReference>
<evidence type="ECO:0000256" key="12">
    <source>
        <dbReference type="RuleBase" id="RU003784"/>
    </source>
</evidence>
<dbReference type="EC" id="2.5.1.75" evidence="10"/>
<keyword evidence="5 10" id="KW-0819">tRNA processing</keyword>
<comment type="caution">
    <text evidence="14">The sequence shown here is derived from an EMBL/GenBank/DDBJ whole genome shotgun (WGS) entry which is preliminary data.</text>
</comment>
<comment type="function">
    <text evidence="2 10 12">Catalyzes the transfer of a dimethylallyl group onto the adenine at position 37 in tRNAs that read codons beginning with uridine, leading to the formation of N6-(dimethylallyl)adenosine (i(6)A).</text>
</comment>
<dbReference type="GO" id="GO:0052381">
    <property type="term" value="F:tRNA dimethylallyltransferase activity"/>
    <property type="evidence" value="ECO:0007669"/>
    <property type="project" value="UniProtKB-UniRule"/>
</dbReference>
<dbReference type="Gene3D" id="3.40.50.300">
    <property type="entry name" value="P-loop containing nucleotide triphosphate hydrolases"/>
    <property type="match status" value="1"/>
</dbReference>
<dbReference type="Gene3D" id="1.10.20.140">
    <property type="match status" value="1"/>
</dbReference>
<comment type="caution">
    <text evidence="10">Lacks conserved residue(s) required for the propagation of feature annotation.</text>
</comment>
<dbReference type="RefSeq" id="WP_246332928.1">
    <property type="nucleotide sequence ID" value="NZ_JACICF010000001.1"/>
</dbReference>
<gene>
    <name evidence="10" type="primary">miaA</name>
    <name evidence="14" type="ORF">FHS50_000570</name>
</gene>
<proteinExistence type="inferred from homology"/>